<feature type="domain" description="ABC1 atypical kinase-like" evidence="20">
    <location>
        <begin position="207"/>
        <end position="446"/>
    </location>
</feature>
<dbReference type="Ensembl" id="ENSLCAT00010042089.1">
    <property type="protein sequence ID" value="ENSLCAP00010041056.1"/>
    <property type="gene ID" value="ENSLCAG00010018743.1"/>
</dbReference>
<dbReference type="PANTHER" id="PTHR43851">
    <property type="match status" value="1"/>
</dbReference>
<evidence type="ECO:0000256" key="3">
    <source>
        <dbReference type="ARBA" id="ARBA00009670"/>
    </source>
</evidence>
<gene>
    <name evidence="21" type="primary">COQ8A</name>
</gene>
<evidence type="ECO:0000256" key="15">
    <source>
        <dbReference type="ARBA" id="ARBA00031775"/>
    </source>
</evidence>
<dbReference type="SUPFAM" id="SSF56112">
    <property type="entry name" value="Protein kinase-like (PK-like)"/>
    <property type="match status" value="1"/>
</dbReference>
<dbReference type="PANTHER" id="PTHR43851:SF1">
    <property type="entry name" value="ATYPICAL KINASE COQ8A, MITOCHONDRIAL"/>
    <property type="match status" value="1"/>
</dbReference>
<dbReference type="CDD" id="cd13970">
    <property type="entry name" value="ABC1_ADCK3"/>
    <property type="match status" value="1"/>
</dbReference>
<comment type="similarity">
    <text evidence="3">Belongs to the protein kinase superfamily. ADCK protein kinase family.</text>
</comment>
<protein>
    <recommendedName>
        <fullName evidence="4">Atypical kinase COQ8A, mitochondrial</fullName>
    </recommendedName>
    <alternativeName>
        <fullName evidence="16">Chaperone activity of bc1 complex-like</fullName>
    </alternativeName>
    <alternativeName>
        <fullName evidence="17">Coenzyme Q protein 8A</fullName>
    </alternativeName>
    <alternativeName>
        <fullName evidence="15">aarF domain-containing protein kinase 3</fullName>
    </alternativeName>
</protein>
<feature type="region of interest" description="Disordered" evidence="19">
    <location>
        <begin position="91"/>
        <end position="112"/>
    </location>
</feature>
<dbReference type="UniPathway" id="UPA00232"/>
<evidence type="ECO:0000313" key="21">
    <source>
        <dbReference type="Ensembl" id="ENSLCAP00010041056.1"/>
    </source>
</evidence>
<evidence type="ECO:0000256" key="16">
    <source>
        <dbReference type="ARBA" id="ARBA00032726"/>
    </source>
</evidence>
<evidence type="ECO:0000256" key="7">
    <source>
        <dbReference type="ARBA" id="ARBA00022692"/>
    </source>
</evidence>
<dbReference type="GO" id="GO:0031966">
    <property type="term" value="C:mitochondrial membrane"/>
    <property type="evidence" value="ECO:0007669"/>
    <property type="project" value="UniProtKB-SubCell"/>
</dbReference>
<dbReference type="Pfam" id="PF03109">
    <property type="entry name" value="ABC1"/>
    <property type="match status" value="1"/>
</dbReference>
<dbReference type="GO" id="GO:0016301">
    <property type="term" value="F:kinase activity"/>
    <property type="evidence" value="ECO:0007669"/>
    <property type="project" value="UniProtKB-KW"/>
</dbReference>
<keyword evidence="9" id="KW-0418">Kinase</keyword>
<keyword evidence="6" id="KW-0831">Ubiquinone biosynthesis</keyword>
<dbReference type="GO" id="GO:0005524">
    <property type="term" value="F:ATP binding"/>
    <property type="evidence" value="ECO:0007669"/>
    <property type="project" value="UniProtKB-KW"/>
</dbReference>
<evidence type="ECO:0000256" key="10">
    <source>
        <dbReference type="ARBA" id="ARBA00022840"/>
    </source>
</evidence>
<proteinExistence type="inferred from homology"/>
<evidence type="ECO:0000256" key="1">
    <source>
        <dbReference type="ARBA" id="ARBA00004304"/>
    </source>
</evidence>
<dbReference type="InterPro" id="IPR034646">
    <property type="entry name" value="ADCK3_dom"/>
</dbReference>
<dbReference type="Proteomes" id="UP000314980">
    <property type="component" value="Unassembled WGS sequence"/>
</dbReference>
<dbReference type="GO" id="GO:0006744">
    <property type="term" value="P:ubiquinone biosynthetic process"/>
    <property type="evidence" value="ECO:0007669"/>
    <property type="project" value="UniProtKB-UniPathway"/>
</dbReference>
<organism evidence="21 22">
    <name type="scientific">Lates calcarifer</name>
    <name type="common">Barramundi</name>
    <name type="synonym">Holocentrus calcarifer</name>
    <dbReference type="NCBI Taxonomy" id="8187"/>
    <lineage>
        <taxon>Eukaryota</taxon>
        <taxon>Metazoa</taxon>
        <taxon>Chordata</taxon>
        <taxon>Craniata</taxon>
        <taxon>Vertebrata</taxon>
        <taxon>Euteleostomi</taxon>
        <taxon>Actinopterygii</taxon>
        <taxon>Neopterygii</taxon>
        <taxon>Teleostei</taxon>
        <taxon>Neoteleostei</taxon>
        <taxon>Acanthomorphata</taxon>
        <taxon>Carangaria</taxon>
        <taxon>Carangaria incertae sedis</taxon>
        <taxon>Centropomidae</taxon>
        <taxon>Lates</taxon>
    </lineage>
</organism>
<comment type="subcellular location">
    <subcellularLocation>
        <location evidence="1">Mitochondrion membrane</location>
        <topology evidence="1">Single-pass membrane protein</topology>
    </subcellularLocation>
</comment>
<name>A0A4W6EPD5_LATCA</name>
<sequence>YLAFASSEFREEGDYTVNHSGSSSDETTHHSNHLCFVYGRNFIGHHHLYNHSLNRHVWGQLYCQHQVTPIRSYHQDPSTVGGLTAEDIEKARQSKRAETKPHKQMLSERARERKVPVTRLSRLANFGGLAVGLGIGALAEVAKKTIRHGENKKAVLDSSPFLSEANAERIVRTLCKVRGAALKLGQMLSIQDDAFINPQLAKIFERVRQSADFMPIKQMTKALNSDLGPNWRDKLESFEERPFAAASIGQVHLARMKDGREVAMKIQYPGVAQSINSDVNNLMTVLNMSNALPEGLFPEHLIDVMRRELALECDYIREAQCAKKFRELLKDHPFFYVPEVIEELSSSHVLTTELVPGFPLDQAESLTQELKNEICYNILMLCLRELFEFRYMQTDPNWSNFFYDPQTHRVALLDFGATRGFDQSFTDVYIEVIRSAAEGDSEGVLKKSIEMKFLTGYESKAMVNAHVDAVMILGEAFASTETFDFGSQSTTERIHNLIPVMLKHRLTPPPEETYSLHRKMGGSFLICSRLNAKLRCKEMFQAAYKKYWEGRTPPSSSA</sequence>
<dbReference type="InterPro" id="IPR004147">
    <property type="entry name" value="ABC1_dom"/>
</dbReference>
<keyword evidence="22" id="KW-1185">Reference proteome</keyword>
<evidence type="ECO:0000256" key="11">
    <source>
        <dbReference type="ARBA" id="ARBA00022946"/>
    </source>
</evidence>
<evidence type="ECO:0000256" key="17">
    <source>
        <dbReference type="ARBA" id="ARBA00033204"/>
    </source>
</evidence>
<keyword evidence="8" id="KW-0547">Nucleotide-binding</keyword>
<keyword evidence="14" id="KW-0472">Membrane</keyword>
<evidence type="ECO:0000256" key="2">
    <source>
        <dbReference type="ARBA" id="ARBA00004749"/>
    </source>
</evidence>
<comment type="function">
    <text evidence="18">Atypical kinase involved in the biosynthesis of coenzyme Q, also named ubiquinone, an essential lipid-soluble electron transporter for aerobic cellular respiration. Its substrate specificity is still unclear: may act as a protein kinase that mediates phosphorylation of COQ3. According to other reports, acts as a small molecule kinase, possibly a lipid kinase that phosphorylates a prenyl lipid in the ubiquinone biosynthesis pathway, as suggested by its ability to bind coenzyme Q lipid intermediates. However, the small molecule kinase activity was not confirmed by another publication. Shows an unusual selectivity for binding ADP over ATP.</text>
</comment>
<evidence type="ECO:0000256" key="6">
    <source>
        <dbReference type="ARBA" id="ARBA00022688"/>
    </source>
</evidence>
<evidence type="ECO:0000256" key="14">
    <source>
        <dbReference type="ARBA" id="ARBA00023136"/>
    </source>
</evidence>
<reference evidence="21" key="2">
    <citation type="submission" date="2025-08" db="UniProtKB">
        <authorList>
            <consortium name="Ensembl"/>
        </authorList>
    </citation>
    <scope>IDENTIFICATION</scope>
</reference>
<reference evidence="21" key="3">
    <citation type="submission" date="2025-09" db="UniProtKB">
        <authorList>
            <consortium name="Ensembl"/>
        </authorList>
    </citation>
    <scope>IDENTIFICATION</scope>
</reference>
<keyword evidence="5" id="KW-0808">Transferase</keyword>
<keyword evidence="11" id="KW-0809">Transit peptide</keyword>
<dbReference type="AlphaFoldDB" id="A0A4W6EPD5"/>
<evidence type="ECO:0000256" key="13">
    <source>
        <dbReference type="ARBA" id="ARBA00023128"/>
    </source>
</evidence>
<keyword evidence="10" id="KW-0067">ATP-binding</keyword>
<evidence type="ECO:0000256" key="9">
    <source>
        <dbReference type="ARBA" id="ARBA00022777"/>
    </source>
</evidence>
<evidence type="ECO:0000256" key="18">
    <source>
        <dbReference type="ARBA" id="ARBA00058956"/>
    </source>
</evidence>
<evidence type="ECO:0000256" key="8">
    <source>
        <dbReference type="ARBA" id="ARBA00022741"/>
    </source>
</evidence>
<evidence type="ECO:0000256" key="5">
    <source>
        <dbReference type="ARBA" id="ARBA00022679"/>
    </source>
</evidence>
<keyword evidence="13" id="KW-0496">Mitochondrion</keyword>
<keyword evidence="7" id="KW-0812">Transmembrane</keyword>
<evidence type="ECO:0000313" key="22">
    <source>
        <dbReference type="Proteomes" id="UP000314980"/>
    </source>
</evidence>
<comment type="pathway">
    <text evidence="2">Cofactor biosynthesis; ubiquinone biosynthesis.</text>
</comment>
<dbReference type="InterPro" id="IPR011009">
    <property type="entry name" value="Kinase-like_dom_sf"/>
</dbReference>
<evidence type="ECO:0000256" key="12">
    <source>
        <dbReference type="ARBA" id="ARBA00022989"/>
    </source>
</evidence>
<evidence type="ECO:0000256" key="4">
    <source>
        <dbReference type="ARBA" id="ARBA00018535"/>
    </source>
</evidence>
<evidence type="ECO:0000256" key="19">
    <source>
        <dbReference type="SAM" id="MobiDB-lite"/>
    </source>
</evidence>
<accession>A0A4W6EPD5</accession>
<keyword evidence="12" id="KW-1133">Transmembrane helix</keyword>
<evidence type="ECO:0000259" key="20">
    <source>
        <dbReference type="Pfam" id="PF03109"/>
    </source>
</evidence>
<dbReference type="GeneTree" id="ENSGT00940000156810"/>
<dbReference type="InterPro" id="IPR051409">
    <property type="entry name" value="Atypical_kinase_ADCK"/>
</dbReference>
<reference evidence="22" key="1">
    <citation type="submission" date="2015-09" db="EMBL/GenBank/DDBJ databases">
        <authorList>
            <person name="Sai Rama Sridatta P."/>
        </authorList>
    </citation>
    <scope>NUCLEOTIDE SEQUENCE [LARGE SCALE GENOMIC DNA]</scope>
</reference>